<evidence type="ECO:0000313" key="3">
    <source>
        <dbReference type="EMBL" id="EFP00114.1"/>
    </source>
</evidence>
<feature type="region of interest" description="Disordered" evidence="1">
    <location>
        <begin position="1"/>
        <end position="40"/>
    </location>
</feature>
<feature type="compositionally biased region" description="Basic residues" evidence="1">
    <location>
        <begin position="386"/>
        <end position="403"/>
    </location>
</feature>
<proteinExistence type="predicted"/>
<dbReference type="InterPro" id="IPR011705">
    <property type="entry name" value="BACK"/>
</dbReference>
<reference evidence="3" key="1">
    <citation type="submission" date="2007-07" db="EMBL/GenBank/DDBJ databases">
        <title>PCAP assembly of the Caenorhabditis remanei genome.</title>
        <authorList>
            <consortium name="The Caenorhabditis remanei Sequencing Consortium"/>
            <person name="Wilson R.K."/>
        </authorList>
    </citation>
    <scope>NUCLEOTIDE SEQUENCE [LARGE SCALE GENOMIC DNA]</scope>
    <source>
        <strain evidence="3">PB4641</strain>
    </source>
</reference>
<evidence type="ECO:0000259" key="2">
    <source>
        <dbReference type="SMART" id="SM00875"/>
    </source>
</evidence>
<feature type="compositionally biased region" description="Basic and acidic residues" evidence="1">
    <location>
        <begin position="17"/>
        <end position="37"/>
    </location>
</feature>
<dbReference type="HOGENOM" id="CLU_545416_0_0_1"/>
<dbReference type="Pfam" id="PF07707">
    <property type="entry name" value="BACK"/>
    <property type="match status" value="1"/>
</dbReference>
<dbReference type="FunCoup" id="E3LL72">
    <property type="interactions" value="221"/>
</dbReference>
<dbReference type="AlphaFoldDB" id="E3LL72"/>
<feature type="compositionally biased region" description="Low complexity" evidence="1">
    <location>
        <begin position="513"/>
        <end position="526"/>
    </location>
</feature>
<feature type="region of interest" description="Disordered" evidence="1">
    <location>
        <begin position="424"/>
        <end position="526"/>
    </location>
</feature>
<feature type="domain" description="BACK" evidence="2">
    <location>
        <begin position="148"/>
        <end position="246"/>
    </location>
</feature>
<dbReference type="STRING" id="31234.E3LL72"/>
<dbReference type="EMBL" id="DS268410">
    <property type="protein sequence ID" value="EFP00114.1"/>
    <property type="molecule type" value="Genomic_DNA"/>
</dbReference>
<feature type="compositionally biased region" description="Basic residues" evidence="1">
    <location>
        <begin position="1"/>
        <end position="10"/>
    </location>
</feature>
<feature type="compositionally biased region" description="Polar residues" evidence="1">
    <location>
        <begin position="491"/>
        <end position="512"/>
    </location>
</feature>
<feature type="compositionally biased region" description="Low complexity" evidence="1">
    <location>
        <begin position="443"/>
        <end position="470"/>
    </location>
</feature>
<dbReference type="InParanoid" id="E3LL72"/>
<dbReference type="OrthoDB" id="5844508at2759"/>
<sequence length="526" mass="58786">MSSESKKKKAGLGGKLKPSESETSMKTKEQQQKKKDAQNSAKVVRLLGNRSVYHVPVEDFVRVSQLYKQQQASGNMMMTADLHLYSDQSIIAFVNFIQNREIKSALTYHAIAELVQLAHTFQMKDLKFCLEDCMVEAAKSSEADLLQALLICDVAHVNPDTEKSLQNLAIETIDKLVTLPDFHKIPFHQLFQILSSCELPITHEMFVADVVLLWLNGQNHVNPFAPALLSCIRAKFLSPVDRTIITERLNQLNMPYKLVRLATRMLESPSNQRVCLEPGHIRKNLARYDNLLQSSIDSEIISRCGANVNPASFNSHTSLPLSRPTFNMKMKKSKEPKARPAFDVSLYSEGYSFASNLQPSTAPRVIDLINPHPKPIQVEKTVPKKEMKKKQKDAKSKKTPIKKTKKSRCACLDYVKSKISKKNYKKGPAFKDPNAVKVPPPGNSSKNLTSTKSSITSKMSSSSKTNPNSSKLDKSLEKRRARKRGKIQGAIKTSKSNTELNSSKSKSVGRNGSSMSKSMSSRKSTF</sequence>
<dbReference type="OMA" id="ITHEMFV"/>
<dbReference type="Gene3D" id="1.25.40.420">
    <property type="match status" value="1"/>
</dbReference>
<dbReference type="eggNOG" id="ENOG502SYBX">
    <property type="taxonomic scope" value="Eukaryota"/>
</dbReference>
<dbReference type="SMART" id="SM00875">
    <property type="entry name" value="BACK"/>
    <property type="match status" value="1"/>
</dbReference>
<gene>
    <name evidence="3" type="ORF">CRE_18856</name>
</gene>
<feature type="region of interest" description="Disordered" evidence="1">
    <location>
        <begin position="373"/>
        <end position="403"/>
    </location>
</feature>
<dbReference type="Proteomes" id="UP000008281">
    <property type="component" value="Unassembled WGS sequence"/>
</dbReference>
<protein>
    <recommendedName>
        <fullName evidence="2">BACK domain-containing protein</fullName>
    </recommendedName>
</protein>
<name>E3LL72_CAERE</name>
<accession>E3LL72</accession>
<evidence type="ECO:0000256" key="1">
    <source>
        <dbReference type="SAM" id="MobiDB-lite"/>
    </source>
</evidence>
<evidence type="ECO:0000313" key="4">
    <source>
        <dbReference type="Proteomes" id="UP000008281"/>
    </source>
</evidence>
<organism evidence="4">
    <name type="scientific">Caenorhabditis remanei</name>
    <name type="common">Caenorhabditis vulgaris</name>
    <dbReference type="NCBI Taxonomy" id="31234"/>
    <lineage>
        <taxon>Eukaryota</taxon>
        <taxon>Metazoa</taxon>
        <taxon>Ecdysozoa</taxon>
        <taxon>Nematoda</taxon>
        <taxon>Chromadorea</taxon>
        <taxon>Rhabditida</taxon>
        <taxon>Rhabditina</taxon>
        <taxon>Rhabditomorpha</taxon>
        <taxon>Rhabditoidea</taxon>
        <taxon>Rhabditidae</taxon>
        <taxon>Peloderinae</taxon>
        <taxon>Caenorhabditis</taxon>
    </lineage>
</organism>
<keyword evidence="4" id="KW-1185">Reference proteome</keyword>